<dbReference type="GO" id="GO:0046872">
    <property type="term" value="F:metal ion binding"/>
    <property type="evidence" value="ECO:0007669"/>
    <property type="project" value="UniProtKB-KW"/>
</dbReference>
<dbReference type="AlphaFoldDB" id="A0A9W8HBI4"/>
<dbReference type="Proteomes" id="UP001140217">
    <property type="component" value="Unassembled WGS sequence"/>
</dbReference>
<evidence type="ECO:0000313" key="6">
    <source>
        <dbReference type="Proteomes" id="UP001140217"/>
    </source>
</evidence>
<comment type="caution">
    <text evidence="5">The sequence shown here is derived from an EMBL/GenBank/DDBJ whole genome shotgun (WGS) entry which is preliminary data.</text>
</comment>
<feature type="region of interest" description="Disordered" evidence="4">
    <location>
        <begin position="32"/>
        <end position="54"/>
    </location>
</feature>
<keyword evidence="6" id="KW-1185">Reference proteome</keyword>
<evidence type="ECO:0000313" key="5">
    <source>
        <dbReference type="EMBL" id="KAJ2780058.1"/>
    </source>
</evidence>
<organism evidence="5 6">
    <name type="scientific">Coemansia javaensis</name>
    <dbReference type="NCBI Taxonomy" id="2761396"/>
    <lineage>
        <taxon>Eukaryota</taxon>
        <taxon>Fungi</taxon>
        <taxon>Fungi incertae sedis</taxon>
        <taxon>Zoopagomycota</taxon>
        <taxon>Kickxellomycotina</taxon>
        <taxon>Kickxellomycetes</taxon>
        <taxon>Kickxellales</taxon>
        <taxon>Kickxellaceae</taxon>
        <taxon>Coemansia</taxon>
    </lineage>
</organism>
<keyword evidence="3" id="KW-0408">Iron</keyword>
<dbReference type="EMBL" id="JANBUL010000152">
    <property type="protein sequence ID" value="KAJ2780058.1"/>
    <property type="molecule type" value="Genomic_DNA"/>
</dbReference>
<dbReference type="InterPro" id="IPR000898">
    <property type="entry name" value="Indolamine_dOase"/>
</dbReference>
<dbReference type="GO" id="GO:0016702">
    <property type="term" value="F:oxidoreductase activity, acting on single donors with incorporation of molecular oxygen, incorporation of two atoms of oxygen"/>
    <property type="evidence" value="ECO:0007669"/>
    <property type="project" value="UniProtKB-ARBA"/>
</dbReference>
<accession>A0A9W8HBI4</accession>
<evidence type="ECO:0000256" key="4">
    <source>
        <dbReference type="SAM" id="MobiDB-lite"/>
    </source>
</evidence>
<reference evidence="5" key="1">
    <citation type="submission" date="2022-07" db="EMBL/GenBank/DDBJ databases">
        <title>Phylogenomic reconstructions and comparative analyses of Kickxellomycotina fungi.</title>
        <authorList>
            <person name="Reynolds N.K."/>
            <person name="Stajich J.E."/>
            <person name="Barry K."/>
            <person name="Grigoriev I.V."/>
            <person name="Crous P."/>
            <person name="Smith M.E."/>
        </authorList>
    </citation>
    <scope>NUCLEOTIDE SEQUENCE</scope>
    <source>
        <strain evidence="5">NBRC 105414</strain>
    </source>
</reference>
<dbReference type="Gene3D" id="1.20.58.480">
    <property type="match status" value="1"/>
</dbReference>
<dbReference type="SUPFAM" id="SSF140959">
    <property type="entry name" value="Indolic compounds 2,3-dioxygenase-like"/>
    <property type="match status" value="1"/>
</dbReference>
<comment type="similarity">
    <text evidence="1">Belongs to the indoleamine 2,3-dioxygenase family.</text>
</comment>
<evidence type="ECO:0000256" key="2">
    <source>
        <dbReference type="ARBA" id="ARBA00022723"/>
    </source>
</evidence>
<dbReference type="PANTHER" id="PTHR28657">
    <property type="entry name" value="INDOLEAMINE 2,3-DIOXYGENASE"/>
    <property type="match status" value="1"/>
</dbReference>
<dbReference type="InterPro" id="IPR037217">
    <property type="entry name" value="Trp/Indoleamine_2_3_dOase-like"/>
</dbReference>
<dbReference type="GO" id="GO:0019441">
    <property type="term" value="P:L-tryptophan catabolic process to kynurenine"/>
    <property type="evidence" value="ECO:0007669"/>
    <property type="project" value="InterPro"/>
</dbReference>
<sequence length="495" mass="53593">MFAKHTIAAGRQMSAVRRAMLSVRRFTGAHHPGASATAGAGAAPASEWTNPDPGSEFGVSGEAGFLPRREPLAVLPSYFEGLDELLRDMPIQRSDGTLGLLHTGQLGARVERELPQYDVEFVFDRRILAALYRDYSMLASAYLLEPCDIQFRLARNYGLARRILPASIAVPLETVARRLGQKPFLEHSAFTLYNYRRRDAAKPAALDNLEPVRCFSGCDRERSFIAGHVAAAGHTGAVVDASQGILRAAQLDDRGAFDGALRRYAEAMGRINDILAQTLRGCGEYASFRTFLNGSRAQSMFSSGGVLFESAAQIAPHRYLGVAQSSSPVASLSTHLFQLSALSPRGALPCADGIDRLRAPNHRSFLAHIAARARAVDVQAYALRSAASSAEYVAALGQVLTYRHRQWANLRDAAPVVSARDGPAYAKYLDVQTAHVRDIAELVRRAHANTDLERLPPPLRARSEAVVHAAEAARRALDRVLAAAEPAPLPASIAE</sequence>
<dbReference type="GO" id="GO:0020037">
    <property type="term" value="F:heme binding"/>
    <property type="evidence" value="ECO:0007669"/>
    <property type="project" value="InterPro"/>
</dbReference>
<feature type="compositionally biased region" description="Low complexity" evidence="4">
    <location>
        <begin position="32"/>
        <end position="46"/>
    </location>
</feature>
<proteinExistence type="inferred from homology"/>
<evidence type="ECO:0000256" key="3">
    <source>
        <dbReference type="ARBA" id="ARBA00023004"/>
    </source>
</evidence>
<dbReference type="PANTHER" id="PTHR28657:SF3">
    <property type="entry name" value="INDOLEAMINE 2,3-DIOXYGENASE"/>
    <property type="match status" value="1"/>
</dbReference>
<dbReference type="OrthoDB" id="10262710at2759"/>
<keyword evidence="2" id="KW-0479">Metal-binding</keyword>
<name>A0A9W8HBI4_9FUNG</name>
<evidence type="ECO:0000256" key="1">
    <source>
        <dbReference type="ARBA" id="ARBA00007119"/>
    </source>
</evidence>
<protein>
    <submittedName>
        <fullName evidence="5">Uncharacterized protein</fullName>
    </submittedName>
</protein>
<gene>
    <name evidence="5" type="ORF">H4R18_003673</name>
</gene>
<dbReference type="Pfam" id="PF01231">
    <property type="entry name" value="IDO"/>
    <property type="match status" value="1"/>
</dbReference>